<dbReference type="Pfam" id="PF02837">
    <property type="entry name" value="Glyco_hydro_2_N"/>
    <property type="match status" value="1"/>
</dbReference>
<dbReference type="InterPro" id="IPR032311">
    <property type="entry name" value="DUF4982"/>
</dbReference>
<feature type="domain" description="Glycoside hydrolase family 2 catalytic" evidence="8">
    <location>
        <begin position="315"/>
        <end position="477"/>
    </location>
</feature>
<dbReference type="InterPro" id="IPR006103">
    <property type="entry name" value="Glyco_hydro_2_cat"/>
</dbReference>
<evidence type="ECO:0000256" key="3">
    <source>
        <dbReference type="ARBA" id="ARBA00023295"/>
    </source>
</evidence>
<feature type="domain" description="Glycoside hydrolase family 2" evidence="11">
    <location>
        <begin position="654"/>
        <end position="745"/>
    </location>
</feature>
<dbReference type="InterPro" id="IPR023230">
    <property type="entry name" value="Glyco_hydro_2_CS"/>
</dbReference>
<dbReference type="InterPro" id="IPR040605">
    <property type="entry name" value="Glyco_hydro2_dom5"/>
</dbReference>
<dbReference type="InterPro" id="IPR017853">
    <property type="entry name" value="GH"/>
</dbReference>
<reference evidence="12 13" key="1">
    <citation type="journal article" date="2024" name="Appl. Environ. Microbiol.">
        <title>Pontiella agarivorans sp. nov., a novel marine anaerobic bacterium capable of degrading macroalgal polysaccharides and fixing nitrogen.</title>
        <authorList>
            <person name="Liu N."/>
            <person name="Kivenson V."/>
            <person name="Peng X."/>
            <person name="Cui Z."/>
            <person name="Lankiewicz T.S."/>
            <person name="Gosselin K.M."/>
            <person name="English C.J."/>
            <person name="Blair E.M."/>
            <person name="O'Malley M.A."/>
            <person name="Valentine D.L."/>
        </authorList>
    </citation>
    <scope>NUCLEOTIDE SEQUENCE [LARGE SCALE GENOMIC DNA]</scope>
    <source>
        <strain evidence="12 13">NLcol2</strain>
    </source>
</reference>
<keyword evidence="2 4" id="KW-0378">Hydrolase</keyword>
<gene>
    <name evidence="12" type="ORF">P9H32_07745</name>
</gene>
<dbReference type="Pfam" id="PF00703">
    <property type="entry name" value="Glyco_hydro_2"/>
    <property type="match status" value="1"/>
</dbReference>
<evidence type="ECO:0000313" key="13">
    <source>
        <dbReference type="Proteomes" id="UP001290861"/>
    </source>
</evidence>
<feature type="signal peptide" evidence="6">
    <location>
        <begin position="1"/>
        <end position="18"/>
    </location>
</feature>
<keyword evidence="13" id="KW-1185">Reference proteome</keyword>
<dbReference type="InterPro" id="IPR006101">
    <property type="entry name" value="Glyco_hydro_2"/>
</dbReference>
<organism evidence="12 13">
    <name type="scientific">Pontiella agarivorans</name>
    <dbReference type="NCBI Taxonomy" id="3038953"/>
    <lineage>
        <taxon>Bacteria</taxon>
        <taxon>Pseudomonadati</taxon>
        <taxon>Kiritimatiellota</taxon>
        <taxon>Kiritimatiellia</taxon>
        <taxon>Kiritimatiellales</taxon>
        <taxon>Pontiellaceae</taxon>
        <taxon>Pontiella</taxon>
    </lineage>
</organism>
<dbReference type="InterPro" id="IPR036156">
    <property type="entry name" value="Beta-gal/glucu_dom_sf"/>
</dbReference>
<dbReference type="InterPro" id="IPR008964">
    <property type="entry name" value="Invasin/intimin_cell_adhesion"/>
</dbReference>
<dbReference type="InterPro" id="IPR013783">
    <property type="entry name" value="Ig-like_fold"/>
</dbReference>
<dbReference type="InterPro" id="IPR008979">
    <property type="entry name" value="Galactose-bd-like_sf"/>
</dbReference>
<evidence type="ECO:0000259" key="9">
    <source>
        <dbReference type="Pfam" id="PF02837"/>
    </source>
</evidence>
<protein>
    <submittedName>
        <fullName evidence="12">Glycoside hydrolase family 2 TIM barrel-domain containing protein</fullName>
    </submittedName>
</protein>
<sequence>MKKTLFALLLGLSVSGFALPEGYPETPRVKTKINQHWKFHLGNPDAEFFKPDTKDQSWETVHVPHTLELTSMSLNDCQDDKYQETFMRKVGWYRRDIRISPTPGKRIFLEFEGAHQITDCWVNGKHIGRFAVGGYSPFHFDITDEVEPGKTAQVTLRVDNRKNETTPPDPGPFDYIKFGGLYRDVYLVEKDPLHITFNWEAMDAGVKITTPTVDPVNLYGTVNVKTTVRNAYDVPRETTLITRVIDADGLVVLKLADTQLIQPGSDFTFNQIGSIEENLQLWGIDHPYLYRVNSLVLDEEKTVDGLENRMGFRKVEITDRGVILNGDPVKLMGMNRHQHYGYIGDALPDSLHYKDMLQFKELGFNIMRTAHYPQDNAILEACDELGILVYEEAPTWITITTNQQWYANLEKAARIMIRNHYNHPSVIIWGAGINHRGPVAQIHNACKQEDPFRFTASQGSRWTGPQHSGITDIYAQMIYGDYYWNHKEPMLAMEGRRGPEAVNHYLDDPLKLGLIAWTAHAYYTFHPTKTPQDRARGGMMTVFRWPKKGTMWYRAELTAEPFTYIEGAWTNGVSTLEVYSNAEEVELLLNGKPYRKSGPSTDEKYSLLNAPPFIFEIDDFKPGTLTANGLENGNMVSSMSIRTPEKPAAVTLILDTQGRTVLADGSDLLVAYAQVVDQNGTPIPDTPFNVTFSVNGPASIVGERKGIGANPTHVRHGHAPVLIRAGTEPGTVTVTAEVDGLKSGKAVFETVKAETDMIAANAGPIYDFESVKIDIGGRSQLVQFGWTPWMGDDNADSKQDFESLSGFSAVLRCSNPELLRWLGEMNVMGRNGFAWGDGVLCMDENGLMLELSNLRKGKYRITSGHHAPRNNSDSMDPNPDKKKNAAIHQLPYARKLKIETAGESVETVVTEGKAMHEAPFGSVAFHVESNGRDPVMIRFSDASGKGRGIWLNTLEISEWK</sequence>
<dbReference type="SUPFAM" id="SSF49785">
    <property type="entry name" value="Galactose-binding domain-like"/>
    <property type="match status" value="1"/>
</dbReference>
<evidence type="ECO:0000313" key="12">
    <source>
        <dbReference type="EMBL" id="MDZ8118518.1"/>
    </source>
</evidence>
<dbReference type="SUPFAM" id="SSF49303">
    <property type="entry name" value="beta-Galactosidase/glucuronidase domain"/>
    <property type="match status" value="1"/>
</dbReference>
<dbReference type="InterPro" id="IPR006104">
    <property type="entry name" value="Glyco_hydro_2_N"/>
</dbReference>
<accession>A0ABU5MWF8</accession>
<dbReference type="Gene3D" id="2.60.40.10">
    <property type="entry name" value="Immunoglobulins"/>
    <property type="match status" value="3"/>
</dbReference>
<evidence type="ECO:0000259" key="8">
    <source>
        <dbReference type="Pfam" id="PF02836"/>
    </source>
</evidence>
<evidence type="ECO:0000256" key="5">
    <source>
        <dbReference type="SAM" id="MobiDB-lite"/>
    </source>
</evidence>
<feature type="chain" id="PRO_5045925325" evidence="6">
    <location>
        <begin position="19"/>
        <end position="960"/>
    </location>
</feature>
<dbReference type="Proteomes" id="UP001290861">
    <property type="component" value="Unassembled WGS sequence"/>
</dbReference>
<dbReference type="Gene3D" id="2.60.120.260">
    <property type="entry name" value="Galactose-binding domain-like"/>
    <property type="match status" value="1"/>
</dbReference>
<dbReference type="InterPro" id="IPR006102">
    <property type="entry name" value="Ig-like_GH2"/>
</dbReference>
<evidence type="ECO:0000256" key="6">
    <source>
        <dbReference type="SAM" id="SignalP"/>
    </source>
</evidence>
<name>A0ABU5MWF8_9BACT</name>
<dbReference type="Pfam" id="PF02836">
    <property type="entry name" value="Glyco_hydro_2_C"/>
    <property type="match status" value="1"/>
</dbReference>
<dbReference type="PRINTS" id="PR00132">
    <property type="entry name" value="GLHYDRLASE2"/>
</dbReference>
<dbReference type="PROSITE" id="PS00719">
    <property type="entry name" value="GLYCOSYL_HYDROL_F2_1"/>
    <property type="match status" value="1"/>
</dbReference>
<feature type="region of interest" description="Disordered" evidence="5">
    <location>
        <begin position="862"/>
        <end position="883"/>
    </location>
</feature>
<dbReference type="GO" id="GO:0016787">
    <property type="term" value="F:hydrolase activity"/>
    <property type="evidence" value="ECO:0007669"/>
    <property type="project" value="UniProtKB-KW"/>
</dbReference>
<dbReference type="SUPFAM" id="SSF49373">
    <property type="entry name" value="Invasin/intimin cell-adhesion fragments"/>
    <property type="match status" value="1"/>
</dbReference>
<comment type="similarity">
    <text evidence="1 4">Belongs to the glycosyl hydrolase 2 family.</text>
</comment>
<evidence type="ECO:0000256" key="1">
    <source>
        <dbReference type="ARBA" id="ARBA00007401"/>
    </source>
</evidence>
<feature type="domain" description="Glycosyl hydrolases family 2 sugar binding" evidence="9">
    <location>
        <begin position="89"/>
        <end position="190"/>
    </location>
</feature>
<evidence type="ECO:0000259" key="10">
    <source>
        <dbReference type="Pfam" id="PF16355"/>
    </source>
</evidence>
<dbReference type="Pfam" id="PF16355">
    <property type="entry name" value="DUF4982"/>
    <property type="match status" value="1"/>
</dbReference>
<feature type="domain" description="Glycoside hydrolase family 2 immunoglobulin-like beta-sandwich" evidence="7">
    <location>
        <begin position="210"/>
        <end position="313"/>
    </location>
</feature>
<proteinExistence type="inferred from homology"/>
<dbReference type="PANTHER" id="PTHR42732:SF1">
    <property type="entry name" value="BETA-MANNOSIDASE"/>
    <property type="match status" value="1"/>
</dbReference>
<feature type="domain" description="DUF4982" evidence="10">
    <location>
        <begin position="574"/>
        <end position="636"/>
    </location>
</feature>
<keyword evidence="6" id="KW-0732">Signal</keyword>
<dbReference type="InterPro" id="IPR051913">
    <property type="entry name" value="GH2_Domain-Containing"/>
</dbReference>
<dbReference type="PANTHER" id="PTHR42732">
    <property type="entry name" value="BETA-GALACTOSIDASE"/>
    <property type="match status" value="1"/>
</dbReference>
<dbReference type="Gene3D" id="3.20.20.80">
    <property type="entry name" value="Glycosidases"/>
    <property type="match status" value="1"/>
</dbReference>
<evidence type="ECO:0000256" key="4">
    <source>
        <dbReference type="RuleBase" id="RU361154"/>
    </source>
</evidence>
<comment type="caution">
    <text evidence="12">The sequence shown here is derived from an EMBL/GenBank/DDBJ whole genome shotgun (WGS) entry which is preliminary data.</text>
</comment>
<evidence type="ECO:0000256" key="2">
    <source>
        <dbReference type="ARBA" id="ARBA00022801"/>
    </source>
</evidence>
<keyword evidence="3 4" id="KW-0326">Glycosidase</keyword>
<evidence type="ECO:0000259" key="7">
    <source>
        <dbReference type="Pfam" id="PF00703"/>
    </source>
</evidence>
<dbReference type="Pfam" id="PF18565">
    <property type="entry name" value="Glyco_hydro2_C5"/>
    <property type="match status" value="1"/>
</dbReference>
<dbReference type="SUPFAM" id="SSF51445">
    <property type="entry name" value="(Trans)glycosidases"/>
    <property type="match status" value="1"/>
</dbReference>
<evidence type="ECO:0000259" key="11">
    <source>
        <dbReference type="Pfam" id="PF18565"/>
    </source>
</evidence>
<dbReference type="EMBL" id="JARVCO010000010">
    <property type="protein sequence ID" value="MDZ8118518.1"/>
    <property type="molecule type" value="Genomic_DNA"/>
</dbReference>